<keyword evidence="3" id="KW-1185">Reference proteome</keyword>
<protein>
    <submittedName>
        <fullName evidence="2">Uncharacterized protein</fullName>
    </submittedName>
</protein>
<proteinExistence type="predicted"/>
<dbReference type="OrthoDB" id="9938067at2"/>
<name>A0A3N1P221_9GAMM</name>
<feature type="region of interest" description="Disordered" evidence="1">
    <location>
        <begin position="41"/>
        <end position="63"/>
    </location>
</feature>
<dbReference type="STRING" id="584787.GCA_001247655_01003"/>
<dbReference type="RefSeq" id="WP_050659901.1">
    <property type="nucleotide sequence ID" value="NZ_JBLXAC010000009.1"/>
</dbReference>
<evidence type="ECO:0000313" key="3">
    <source>
        <dbReference type="Proteomes" id="UP000268033"/>
    </source>
</evidence>
<sequence length="63" mass="6599">MNVNSVQVGGQYEVIAANYTNSQIRQQGAMALNLIESAGSVDDAQMSAPPADGPKGQHIDLQV</sequence>
<reference evidence="2 3" key="1">
    <citation type="submission" date="2018-11" db="EMBL/GenBank/DDBJ databases">
        <title>Genomic Encyclopedia of Type Strains, Phase IV (KMG-IV): sequencing the most valuable type-strain genomes for metagenomic binning, comparative biology and taxonomic classification.</title>
        <authorList>
            <person name="Goeker M."/>
        </authorList>
    </citation>
    <scope>NUCLEOTIDE SEQUENCE [LARGE SCALE GENOMIC DNA]</scope>
    <source>
        <strain evidence="2 3">DSM 21945</strain>
    </source>
</reference>
<evidence type="ECO:0000313" key="2">
    <source>
        <dbReference type="EMBL" id="ROQ22453.1"/>
    </source>
</evidence>
<evidence type="ECO:0000256" key="1">
    <source>
        <dbReference type="SAM" id="MobiDB-lite"/>
    </source>
</evidence>
<dbReference type="EMBL" id="RJUL01000010">
    <property type="protein sequence ID" value="ROQ22453.1"/>
    <property type="molecule type" value="Genomic_DNA"/>
</dbReference>
<accession>A0A3N1P221</accession>
<dbReference type="AlphaFoldDB" id="A0A3N1P221"/>
<dbReference type="Proteomes" id="UP000268033">
    <property type="component" value="Unassembled WGS sequence"/>
</dbReference>
<organism evidence="2 3">
    <name type="scientific">Gallaecimonas pentaromativorans</name>
    <dbReference type="NCBI Taxonomy" id="584787"/>
    <lineage>
        <taxon>Bacteria</taxon>
        <taxon>Pseudomonadati</taxon>
        <taxon>Pseudomonadota</taxon>
        <taxon>Gammaproteobacteria</taxon>
        <taxon>Enterobacterales</taxon>
        <taxon>Gallaecimonadaceae</taxon>
        <taxon>Gallaecimonas</taxon>
    </lineage>
</organism>
<gene>
    <name evidence="2" type="ORF">EDC28_11096</name>
</gene>
<comment type="caution">
    <text evidence="2">The sequence shown here is derived from an EMBL/GenBank/DDBJ whole genome shotgun (WGS) entry which is preliminary data.</text>
</comment>